<evidence type="ECO:0000256" key="8">
    <source>
        <dbReference type="ARBA" id="ARBA00022840"/>
    </source>
</evidence>
<dbReference type="InterPro" id="IPR017871">
    <property type="entry name" value="ABC_transporter-like_CS"/>
</dbReference>
<dbReference type="InterPro" id="IPR027417">
    <property type="entry name" value="P-loop_NTPase"/>
</dbReference>
<evidence type="ECO:0000256" key="10">
    <source>
        <dbReference type="ARBA" id="ARBA00023136"/>
    </source>
</evidence>
<reference evidence="12 13" key="1">
    <citation type="submission" date="2018-12" db="EMBL/GenBank/DDBJ databases">
        <authorList>
            <person name="Criscuolo A."/>
        </authorList>
    </citation>
    <scope>NUCLEOTIDE SEQUENCE [LARGE SCALE GENOMIC DNA]</scope>
    <source>
        <strain evidence="12">ACIP1116281</strain>
    </source>
</reference>
<comment type="subcellular location">
    <subcellularLocation>
        <location evidence="1">Cell membrane</location>
        <topology evidence="1">Peripheral membrane protein</topology>
    </subcellularLocation>
</comment>
<dbReference type="InterPro" id="IPR003439">
    <property type="entry name" value="ABC_transporter-like_ATP-bd"/>
</dbReference>
<feature type="domain" description="ABC transporter" evidence="11">
    <location>
        <begin position="9"/>
        <end position="245"/>
    </location>
</feature>
<keyword evidence="8 12" id="KW-0067">ATP-binding</keyword>
<keyword evidence="7" id="KW-0547">Nucleotide-binding</keyword>
<dbReference type="InterPro" id="IPR003593">
    <property type="entry name" value="AAA+_ATPase"/>
</dbReference>
<keyword evidence="12" id="KW-0378">Hydrolase</keyword>
<keyword evidence="10" id="KW-0472">Membrane</keyword>
<dbReference type="GO" id="GO:0016887">
    <property type="term" value="F:ATP hydrolysis activity"/>
    <property type="evidence" value="ECO:0007669"/>
    <property type="project" value="InterPro"/>
</dbReference>
<evidence type="ECO:0000256" key="9">
    <source>
        <dbReference type="ARBA" id="ARBA00022967"/>
    </source>
</evidence>
<keyword evidence="6" id="KW-0677">Repeat</keyword>
<evidence type="ECO:0000256" key="1">
    <source>
        <dbReference type="ARBA" id="ARBA00004202"/>
    </source>
</evidence>
<evidence type="ECO:0000256" key="6">
    <source>
        <dbReference type="ARBA" id="ARBA00022737"/>
    </source>
</evidence>
<dbReference type="GO" id="GO:0005524">
    <property type="term" value="F:ATP binding"/>
    <property type="evidence" value="ECO:0007669"/>
    <property type="project" value="UniProtKB-KW"/>
</dbReference>
<name>A0A447IE16_9HYPH</name>
<sequence>MSQAAEPILRLEGISKTYPGVKALQGVDFVVRAGEVHALTGENGSGKSTLAKVMSGMIQPDGGRIFVDGREQVIASPAAAIAMGIVIISQELTLAPTLTVAENIFLGRLPRNRIGLVDWPQLERDAEAALQRLDVHVSPRAKVSDLSVEIRQEIEIARALSSNARVLILDEATSSLSEAATARLLELVRKERDAGMAVVMITHRMPEIYSAASVATVLRDGLFVASVPLPETDEDQLVRLMVGREIQDFYGKRAIAAGDTVIEIADLATPQGSLRPTSLSVRRGEILGVAGLVGSGKAEFGLALGGAIPATGTVHVAGRSVGLGDPRRAIRAGIGFVPDDRKASALLLVRSILENFSLAWFDRIGRAGGLLNLRGEQAQVDAAIRTYRVATGSSAPAIGTLSGGNQQKVILGRTFVRRPDVLVLSEPTRGIDVGAKSEIYRMLQDAAEAGAAVIVISSELPELLGIADRIAVFFEGSLETIFDRASADEEAIAHVAVAGADRHHHPSQHIGASA</sequence>
<dbReference type="PANTHER" id="PTHR43790:SF9">
    <property type="entry name" value="GALACTOFURANOSE TRANSPORTER ATP-BINDING PROTEIN YTFR"/>
    <property type="match status" value="1"/>
</dbReference>
<proteinExistence type="inferred from homology"/>
<keyword evidence="4" id="KW-1003">Cell membrane</keyword>
<gene>
    <name evidence="12" type="primary">rbsA_6</name>
    <name evidence="12" type="ORF">DEVEQU_02844</name>
</gene>
<evidence type="ECO:0000259" key="11">
    <source>
        <dbReference type="PROSITE" id="PS50893"/>
    </source>
</evidence>
<dbReference type="InterPro" id="IPR050107">
    <property type="entry name" value="ABC_carbohydrate_import_ATPase"/>
</dbReference>
<protein>
    <submittedName>
        <fullName evidence="12">Ribose import ATP-binding protein RbsA</fullName>
        <ecNumber evidence="12">3.6.3.17</ecNumber>
    </submittedName>
</protein>
<keyword evidence="13" id="KW-1185">Reference proteome</keyword>
<dbReference type="SUPFAM" id="SSF52540">
    <property type="entry name" value="P-loop containing nucleoside triphosphate hydrolases"/>
    <property type="match status" value="2"/>
</dbReference>
<dbReference type="Gene3D" id="3.40.50.300">
    <property type="entry name" value="P-loop containing nucleotide triphosphate hydrolases"/>
    <property type="match status" value="2"/>
</dbReference>
<dbReference type="PANTHER" id="PTHR43790">
    <property type="entry name" value="CARBOHYDRATE TRANSPORT ATP-BINDING PROTEIN MG119-RELATED"/>
    <property type="match status" value="1"/>
</dbReference>
<evidence type="ECO:0000256" key="5">
    <source>
        <dbReference type="ARBA" id="ARBA00022597"/>
    </source>
</evidence>
<dbReference type="GO" id="GO:0005886">
    <property type="term" value="C:plasma membrane"/>
    <property type="evidence" value="ECO:0007669"/>
    <property type="project" value="UniProtKB-SubCell"/>
</dbReference>
<dbReference type="CDD" id="cd03215">
    <property type="entry name" value="ABC_Carb_Monos_II"/>
    <property type="match status" value="1"/>
</dbReference>
<dbReference type="EMBL" id="UZWD01000035">
    <property type="protein sequence ID" value="VDS05701.1"/>
    <property type="molecule type" value="Genomic_DNA"/>
</dbReference>
<feature type="domain" description="ABC transporter" evidence="11">
    <location>
        <begin position="255"/>
        <end position="500"/>
    </location>
</feature>
<evidence type="ECO:0000313" key="13">
    <source>
        <dbReference type="Proteomes" id="UP000268844"/>
    </source>
</evidence>
<evidence type="ECO:0000313" key="12">
    <source>
        <dbReference type="EMBL" id="VDS05701.1"/>
    </source>
</evidence>
<accession>A0A447IE16</accession>
<keyword evidence="3" id="KW-0813">Transport</keyword>
<dbReference type="CDD" id="cd03216">
    <property type="entry name" value="ABC_Carb_Monos_I"/>
    <property type="match status" value="1"/>
</dbReference>
<evidence type="ECO:0000256" key="4">
    <source>
        <dbReference type="ARBA" id="ARBA00022475"/>
    </source>
</evidence>
<dbReference type="PROSITE" id="PS50893">
    <property type="entry name" value="ABC_TRANSPORTER_2"/>
    <property type="match status" value="2"/>
</dbReference>
<dbReference type="SMART" id="SM00382">
    <property type="entry name" value="AAA"/>
    <property type="match status" value="2"/>
</dbReference>
<evidence type="ECO:0000256" key="7">
    <source>
        <dbReference type="ARBA" id="ARBA00022741"/>
    </source>
</evidence>
<evidence type="ECO:0000256" key="3">
    <source>
        <dbReference type="ARBA" id="ARBA00022448"/>
    </source>
</evidence>
<dbReference type="PROSITE" id="PS00211">
    <property type="entry name" value="ABC_TRANSPORTER_1"/>
    <property type="match status" value="1"/>
</dbReference>
<dbReference type="Pfam" id="PF00005">
    <property type="entry name" value="ABC_tran"/>
    <property type="match status" value="2"/>
</dbReference>
<dbReference type="FunFam" id="3.40.50.300:FF:000127">
    <property type="entry name" value="Ribose import ATP-binding protein RbsA"/>
    <property type="match status" value="1"/>
</dbReference>
<keyword evidence="9" id="KW-1278">Translocase</keyword>
<organism evidence="12 13">
    <name type="scientific">Devosia equisanguinis</name>
    <dbReference type="NCBI Taxonomy" id="2490941"/>
    <lineage>
        <taxon>Bacteria</taxon>
        <taxon>Pseudomonadati</taxon>
        <taxon>Pseudomonadota</taxon>
        <taxon>Alphaproteobacteria</taxon>
        <taxon>Hyphomicrobiales</taxon>
        <taxon>Devosiaceae</taxon>
        <taxon>Devosia</taxon>
    </lineage>
</organism>
<dbReference type="RefSeq" id="WP_126151237.1">
    <property type="nucleotide sequence ID" value="NZ_JBHTMH010000001.1"/>
</dbReference>
<dbReference type="AlphaFoldDB" id="A0A447IE16"/>
<dbReference type="OrthoDB" id="9805029at2"/>
<comment type="similarity">
    <text evidence="2">Belongs to the ABC transporter superfamily.</text>
</comment>
<keyword evidence="5" id="KW-0762">Sugar transport</keyword>
<evidence type="ECO:0000256" key="2">
    <source>
        <dbReference type="ARBA" id="ARBA00005417"/>
    </source>
</evidence>
<dbReference type="Proteomes" id="UP000268844">
    <property type="component" value="Unassembled WGS sequence"/>
</dbReference>
<dbReference type="EC" id="3.6.3.17" evidence="12"/>